<dbReference type="SUPFAM" id="SSF56112">
    <property type="entry name" value="Protein kinase-like (PK-like)"/>
    <property type="match status" value="1"/>
</dbReference>
<dbReference type="InterPro" id="IPR002575">
    <property type="entry name" value="Aminoglycoside_PTrfase"/>
</dbReference>
<name>A0A7X2H716_9BACL</name>
<organism evidence="2 3">
    <name type="scientific">Paenibacillus monticola</name>
    <dbReference type="NCBI Taxonomy" id="2666075"/>
    <lineage>
        <taxon>Bacteria</taxon>
        <taxon>Bacillati</taxon>
        <taxon>Bacillota</taxon>
        <taxon>Bacilli</taxon>
        <taxon>Bacillales</taxon>
        <taxon>Paenibacillaceae</taxon>
        <taxon>Paenibacillus</taxon>
    </lineage>
</organism>
<dbReference type="EMBL" id="WJXB01000006">
    <property type="protein sequence ID" value="MRN54707.1"/>
    <property type="molecule type" value="Genomic_DNA"/>
</dbReference>
<evidence type="ECO:0000313" key="2">
    <source>
        <dbReference type="EMBL" id="MRN54707.1"/>
    </source>
</evidence>
<keyword evidence="3" id="KW-1185">Reference proteome</keyword>
<keyword evidence="2" id="KW-0808">Transferase</keyword>
<sequence>MGCDGMIGKLIGKGNTAEVIAVGDGKVVKLFNRGYPLDSVCKEFENSKLLHGLELPTVKSYEMVTYEGRNGILYDRIDGESMLDILLHTEDYEKYANTLAKLQKQMLACKLGGAVSLKFILKRNIEYTDHLSMPNKAKLINMLDSLPDGDCFCHGDFHFGNVIIEQEQNYIIDYMNVCRGHEYGDIARTVYLIEMTPVPAAQIHNTERILFMKKQATDIYLQEIGVNRECLSEWLLVTAAARLSELSNEQTDEKNSVLEYLSKQGL</sequence>
<feature type="domain" description="Aminoglycoside phosphotransferase" evidence="1">
    <location>
        <begin position="9"/>
        <end position="198"/>
    </location>
</feature>
<dbReference type="GO" id="GO:0016740">
    <property type="term" value="F:transferase activity"/>
    <property type="evidence" value="ECO:0007669"/>
    <property type="project" value="UniProtKB-KW"/>
</dbReference>
<evidence type="ECO:0000259" key="1">
    <source>
        <dbReference type="Pfam" id="PF01636"/>
    </source>
</evidence>
<gene>
    <name evidence="2" type="ORF">GJB61_17115</name>
</gene>
<proteinExistence type="predicted"/>
<accession>A0A7X2H716</accession>
<evidence type="ECO:0000313" key="3">
    <source>
        <dbReference type="Proteomes" id="UP000463051"/>
    </source>
</evidence>
<dbReference type="InterPro" id="IPR011009">
    <property type="entry name" value="Kinase-like_dom_sf"/>
</dbReference>
<dbReference type="AlphaFoldDB" id="A0A7X2H716"/>
<dbReference type="Pfam" id="PF01636">
    <property type="entry name" value="APH"/>
    <property type="match status" value="1"/>
</dbReference>
<dbReference type="Proteomes" id="UP000463051">
    <property type="component" value="Unassembled WGS sequence"/>
</dbReference>
<protein>
    <submittedName>
        <fullName evidence="2">Phosphotransferase</fullName>
    </submittedName>
</protein>
<reference evidence="2 3" key="1">
    <citation type="submission" date="2019-11" db="EMBL/GenBank/DDBJ databases">
        <title>Paenibacillus monticola sp. nov., a novel PGPR strain isolated from mountain sample in China.</title>
        <authorList>
            <person name="Zhao Q."/>
            <person name="Li H.-P."/>
            <person name="Zhang J.-L."/>
        </authorList>
    </citation>
    <scope>NUCLEOTIDE SEQUENCE [LARGE SCALE GENOMIC DNA]</scope>
    <source>
        <strain evidence="2 3">LC-T2</strain>
    </source>
</reference>
<dbReference type="Gene3D" id="3.90.1200.10">
    <property type="match status" value="1"/>
</dbReference>
<comment type="caution">
    <text evidence="2">The sequence shown here is derived from an EMBL/GenBank/DDBJ whole genome shotgun (WGS) entry which is preliminary data.</text>
</comment>